<feature type="domain" description="Ice-binding protein C-terminal" evidence="1">
    <location>
        <begin position="216"/>
        <end position="237"/>
    </location>
</feature>
<evidence type="ECO:0000259" key="1">
    <source>
        <dbReference type="Pfam" id="PF07589"/>
    </source>
</evidence>
<reference evidence="3" key="1">
    <citation type="submission" date="2006-03" db="EMBL/GenBank/DDBJ databases">
        <title>Complete genome sequence of Gemmatimonas aurantiaca T-27 that represents a novel phylum Gemmatimonadetes.</title>
        <authorList>
            <person name="Takasaki K."/>
            <person name="Ichikawa N."/>
            <person name="Miura H."/>
            <person name="Matsushita S."/>
            <person name="Watanabe Y."/>
            <person name="Oguchi A."/>
            <person name="Ankai A."/>
            <person name="Yashiro I."/>
            <person name="Takahashi M."/>
            <person name="Terui Y."/>
            <person name="Fukui S."/>
            <person name="Yokoyama H."/>
            <person name="Tanikawa S."/>
            <person name="Hanada S."/>
            <person name="Kamagata Y."/>
            <person name="Fujita N."/>
        </authorList>
    </citation>
    <scope>NUCLEOTIDE SEQUENCE [LARGE SCALE GENOMIC DNA]</scope>
    <source>
        <strain evidence="3">T-27 / DSM 14586 / JCM 11422 / NBRC 100505</strain>
    </source>
</reference>
<dbReference type="Proteomes" id="UP000002209">
    <property type="component" value="Chromosome"/>
</dbReference>
<protein>
    <recommendedName>
        <fullName evidence="1">Ice-binding protein C-terminal domain-containing protein</fullName>
    </recommendedName>
</protein>
<dbReference type="NCBIfam" id="TIGR02595">
    <property type="entry name" value="PEP_CTERM"/>
    <property type="match status" value="1"/>
</dbReference>
<dbReference type="InterPro" id="IPR013424">
    <property type="entry name" value="Ice-binding_C"/>
</dbReference>
<dbReference type="STRING" id="379066.GAU_2927"/>
<dbReference type="Pfam" id="PF07589">
    <property type="entry name" value="PEP-CTERM"/>
    <property type="match status" value="1"/>
</dbReference>
<dbReference type="AlphaFoldDB" id="C1ABU2"/>
<organism evidence="2 3">
    <name type="scientific">Gemmatimonas aurantiaca (strain DSM 14586 / JCM 11422 / NBRC 100505 / T-27)</name>
    <dbReference type="NCBI Taxonomy" id="379066"/>
    <lineage>
        <taxon>Bacteria</taxon>
        <taxon>Pseudomonadati</taxon>
        <taxon>Gemmatimonadota</taxon>
        <taxon>Gemmatimonadia</taxon>
        <taxon>Gemmatimonadales</taxon>
        <taxon>Gemmatimonadaceae</taxon>
        <taxon>Gemmatimonas</taxon>
    </lineage>
</organism>
<sequence>MSRFTEGTTPVRTLGRAFRYGIATLASALLATSASSQQSMPLSACTVGPLRNCATIDFSTQSVVDGTMLQIAINNMGSLTQPLMGTSIYNLVFATGATTLATPLDLMLSPTAQGSATITDNSPWSLFFGGDVLFLSALNDHGVGNCVPAGSSAGFGQAGNTCGGNDAFVFSFLSPIGLDLSTFSLLNMEVVGLGSAPFAESCGDPDMPCGSVPTSTVPEPATLVLVGAGLIGVMIRRGRIRS</sequence>
<keyword evidence="3" id="KW-1185">Reference proteome</keyword>
<dbReference type="RefSeq" id="WP_015894738.1">
    <property type="nucleotide sequence ID" value="NC_012489.1"/>
</dbReference>
<dbReference type="EMBL" id="AP009153">
    <property type="protein sequence ID" value="BAH39969.1"/>
    <property type="molecule type" value="Genomic_DNA"/>
</dbReference>
<accession>C1ABU2</accession>
<name>C1ABU2_GEMAT</name>
<proteinExistence type="predicted"/>
<evidence type="ECO:0000313" key="3">
    <source>
        <dbReference type="Proteomes" id="UP000002209"/>
    </source>
</evidence>
<dbReference type="HOGENOM" id="CLU_1145899_0_0_0"/>
<evidence type="ECO:0000313" key="2">
    <source>
        <dbReference type="EMBL" id="BAH39969.1"/>
    </source>
</evidence>
<dbReference type="KEGG" id="gau:GAU_2927"/>
<gene>
    <name evidence="2" type="ordered locus">GAU_2927</name>
</gene>
<dbReference type="eggNOG" id="ENOG50341VY">
    <property type="taxonomic scope" value="Bacteria"/>
</dbReference>